<keyword evidence="2" id="KW-1185">Reference proteome</keyword>
<evidence type="ECO:0000313" key="1">
    <source>
        <dbReference type="EMBL" id="KAI1717964.1"/>
    </source>
</evidence>
<proteinExistence type="predicted"/>
<comment type="caution">
    <text evidence="1">The sequence shown here is derived from an EMBL/GenBank/DDBJ whole genome shotgun (WGS) entry which is preliminary data.</text>
</comment>
<name>A0AAD4R2F9_9BILA</name>
<sequence>MRISTSEKDWDFWYLPYFGYGESEFDLRSGVLYAGRWNDGQEDGIDDGMDVAAGWKPAVMIAGPWKTSNLVETVESDDVNIGWISYGWSSLINSPVEISTITPSVLVPRS</sequence>
<evidence type="ECO:0000313" key="2">
    <source>
        <dbReference type="Proteomes" id="UP001201812"/>
    </source>
</evidence>
<protein>
    <submittedName>
        <fullName evidence="1">Uncharacterized protein</fullName>
    </submittedName>
</protein>
<dbReference type="AlphaFoldDB" id="A0AAD4R2F9"/>
<accession>A0AAD4R2F9</accession>
<organism evidence="1 2">
    <name type="scientific">Ditylenchus destructor</name>
    <dbReference type="NCBI Taxonomy" id="166010"/>
    <lineage>
        <taxon>Eukaryota</taxon>
        <taxon>Metazoa</taxon>
        <taxon>Ecdysozoa</taxon>
        <taxon>Nematoda</taxon>
        <taxon>Chromadorea</taxon>
        <taxon>Rhabditida</taxon>
        <taxon>Tylenchina</taxon>
        <taxon>Tylenchomorpha</taxon>
        <taxon>Sphaerularioidea</taxon>
        <taxon>Anguinidae</taxon>
        <taxon>Anguininae</taxon>
        <taxon>Ditylenchus</taxon>
    </lineage>
</organism>
<gene>
    <name evidence="1" type="ORF">DdX_06373</name>
</gene>
<reference evidence="1" key="1">
    <citation type="submission" date="2022-01" db="EMBL/GenBank/DDBJ databases">
        <title>Genome Sequence Resource for Two Populations of Ditylenchus destructor, the Migratory Endoparasitic Phytonematode.</title>
        <authorList>
            <person name="Zhang H."/>
            <person name="Lin R."/>
            <person name="Xie B."/>
        </authorList>
    </citation>
    <scope>NUCLEOTIDE SEQUENCE</scope>
    <source>
        <strain evidence="1">BazhouSP</strain>
    </source>
</reference>
<dbReference type="EMBL" id="JAKKPZ010000008">
    <property type="protein sequence ID" value="KAI1717964.1"/>
    <property type="molecule type" value="Genomic_DNA"/>
</dbReference>
<dbReference type="Proteomes" id="UP001201812">
    <property type="component" value="Unassembled WGS sequence"/>
</dbReference>